<dbReference type="GO" id="GO:0005615">
    <property type="term" value="C:extracellular space"/>
    <property type="evidence" value="ECO:0007669"/>
    <property type="project" value="TreeGrafter"/>
</dbReference>
<evidence type="ECO:0000256" key="8">
    <source>
        <dbReference type="ARBA" id="ARBA00022729"/>
    </source>
</evidence>
<feature type="signal peptide" evidence="16">
    <location>
        <begin position="1"/>
        <end position="17"/>
    </location>
</feature>
<evidence type="ECO:0000256" key="1">
    <source>
        <dbReference type="ARBA" id="ARBA00001947"/>
    </source>
</evidence>
<dbReference type="GO" id="GO:0008270">
    <property type="term" value="F:zinc ion binding"/>
    <property type="evidence" value="ECO:0007669"/>
    <property type="project" value="InterPro"/>
</dbReference>
<dbReference type="Pfam" id="PF00246">
    <property type="entry name" value="Peptidase_M14"/>
    <property type="match status" value="1"/>
</dbReference>
<dbReference type="InterPro" id="IPR000834">
    <property type="entry name" value="Peptidase_M14"/>
</dbReference>
<dbReference type="FunFam" id="3.40.630.10:FF:000040">
    <property type="entry name" value="zinc carboxypeptidase"/>
    <property type="match status" value="1"/>
</dbReference>
<keyword evidence="8 16" id="KW-0732">Signal</keyword>
<comment type="function">
    <text evidence="13">Involved in the digestion of the blood meal.</text>
</comment>
<dbReference type="InterPro" id="IPR036990">
    <property type="entry name" value="M14A-like_propep"/>
</dbReference>
<evidence type="ECO:0000256" key="5">
    <source>
        <dbReference type="ARBA" id="ARBA00022645"/>
    </source>
</evidence>
<keyword evidence="6" id="KW-0645">Protease</keyword>
<evidence type="ECO:0000256" key="11">
    <source>
        <dbReference type="ARBA" id="ARBA00023049"/>
    </source>
</evidence>
<evidence type="ECO:0000256" key="13">
    <source>
        <dbReference type="ARBA" id="ARBA00057299"/>
    </source>
</evidence>
<dbReference type="FunFam" id="3.30.70.340:FF:000002">
    <property type="entry name" value="Carboxypeptidase A"/>
    <property type="match status" value="1"/>
</dbReference>
<feature type="active site" description="Proton donor/acceptor" evidence="15">
    <location>
        <position position="376"/>
    </location>
</feature>
<keyword evidence="19" id="KW-1185">Reference proteome</keyword>
<comment type="caution">
    <text evidence="18">The sequence shown here is derived from an EMBL/GenBank/DDBJ whole genome shotgun (WGS) entry which is preliminary data.</text>
</comment>
<dbReference type="Proteomes" id="UP001107558">
    <property type="component" value="Chromosome 1"/>
</dbReference>
<comment type="similarity">
    <text evidence="3 15">Belongs to the peptidase M14 family.</text>
</comment>
<evidence type="ECO:0000256" key="15">
    <source>
        <dbReference type="PROSITE-ProRule" id="PRU01379"/>
    </source>
</evidence>
<dbReference type="PROSITE" id="PS00132">
    <property type="entry name" value="CARBOXYPEPT_ZN_1"/>
    <property type="match status" value="1"/>
</dbReference>
<dbReference type="AlphaFoldDB" id="A0A9J6CEG4"/>
<keyword evidence="11" id="KW-0482">Metalloprotease</keyword>
<protein>
    <recommendedName>
        <fullName evidence="14">Zinc carboxypeptidase A 1</fullName>
    </recommendedName>
</protein>
<evidence type="ECO:0000256" key="7">
    <source>
        <dbReference type="ARBA" id="ARBA00022723"/>
    </source>
</evidence>
<evidence type="ECO:0000256" key="10">
    <source>
        <dbReference type="ARBA" id="ARBA00022833"/>
    </source>
</evidence>
<organism evidence="18 19">
    <name type="scientific">Polypedilum vanderplanki</name>
    <name type="common">Sleeping chironomid midge</name>
    <dbReference type="NCBI Taxonomy" id="319348"/>
    <lineage>
        <taxon>Eukaryota</taxon>
        <taxon>Metazoa</taxon>
        <taxon>Ecdysozoa</taxon>
        <taxon>Arthropoda</taxon>
        <taxon>Hexapoda</taxon>
        <taxon>Insecta</taxon>
        <taxon>Pterygota</taxon>
        <taxon>Neoptera</taxon>
        <taxon>Endopterygota</taxon>
        <taxon>Diptera</taxon>
        <taxon>Nematocera</taxon>
        <taxon>Chironomoidea</taxon>
        <taxon>Chironomidae</taxon>
        <taxon>Chironominae</taxon>
        <taxon>Polypedilum</taxon>
        <taxon>Polypedilum</taxon>
    </lineage>
</organism>
<dbReference type="CDD" id="cd03860">
    <property type="entry name" value="M14_CP_A-B_like"/>
    <property type="match status" value="1"/>
</dbReference>
<dbReference type="SUPFAM" id="SSF54897">
    <property type="entry name" value="Protease propeptides/inhibitors"/>
    <property type="match status" value="1"/>
</dbReference>
<evidence type="ECO:0000313" key="19">
    <source>
        <dbReference type="Proteomes" id="UP001107558"/>
    </source>
</evidence>
<dbReference type="GO" id="GO:0006508">
    <property type="term" value="P:proteolysis"/>
    <property type="evidence" value="ECO:0007669"/>
    <property type="project" value="UniProtKB-KW"/>
</dbReference>
<dbReference type="InterPro" id="IPR003146">
    <property type="entry name" value="M14A_act_pep"/>
</dbReference>
<feature type="domain" description="Peptidase M14" evidence="17">
    <location>
        <begin position="117"/>
        <end position="415"/>
    </location>
</feature>
<dbReference type="GO" id="GO:0004181">
    <property type="term" value="F:metallocarboxypeptidase activity"/>
    <property type="evidence" value="ECO:0007669"/>
    <property type="project" value="InterPro"/>
</dbReference>
<name>A0A9J6CEG4_POLVA</name>
<reference evidence="18" key="1">
    <citation type="submission" date="2021-03" db="EMBL/GenBank/DDBJ databases">
        <title>Chromosome level genome of the anhydrobiotic midge Polypedilum vanderplanki.</title>
        <authorList>
            <person name="Yoshida Y."/>
            <person name="Kikawada T."/>
            <person name="Gusev O."/>
        </authorList>
    </citation>
    <scope>NUCLEOTIDE SEQUENCE</scope>
    <source>
        <strain evidence="18">NIAS01</strain>
        <tissue evidence="18">Whole body or cell culture</tissue>
    </source>
</reference>
<evidence type="ECO:0000256" key="6">
    <source>
        <dbReference type="ARBA" id="ARBA00022670"/>
    </source>
</evidence>
<comment type="cofactor">
    <cofactor evidence="1">
        <name>Zn(2+)</name>
        <dbReference type="ChEBI" id="CHEBI:29105"/>
    </cofactor>
</comment>
<evidence type="ECO:0000256" key="2">
    <source>
        <dbReference type="ARBA" id="ARBA00004613"/>
    </source>
</evidence>
<sequence length="421" mass="49058">MKIKLIFLILSFVTVNAVIEKARYDNYRVYEINIENEDHLKLMQEIENFPDGYKFMEPFGKIKSNVRLIVPPHKFGDFSELVERFELKTRLLVTNLQEVFDREQPKRTKRSTFDWSSYWDLDKIYDWLKQLTVQYPNDVTLINIGKSYENRDILGVKVNIGGGTNKKSVMFEGLHHAREWITAATVTWMLNELLTSTDNEVRELAANYEWYIFPVTNPDGYVYTWTTNRMWRKTRKPSSNLLCYGSDPNRNWDNFFNQGGTSMNPCSDTYAGEFTFSEPETRQLSEFIKTIPNLAAYFPFHSFGQYLMLPYGWTHELLENYHQLYAIGEKAIEALKAVNGRVYKFGSIANVLYIATGASIDWVKYELKTNVTFEYEMRDDYPAARDTNGFILPAEEIIPNSIEVFRSLVVILQEAKAIGIA</sequence>
<dbReference type="PANTHER" id="PTHR11705">
    <property type="entry name" value="PROTEASE FAMILY M14 CARBOXYPEPTIDASE A,B"/>
    <property type="match status" value="1"/>
</dbReference>
<accession>A0A9J6CEG4</accession>
<dbReference type="InterPro" id="IPR057246">
    <property type="entry name" value="CARBOXYPEPT_ZN_1"/>
</dbReference>
<evidence type="ECO:0000256" key="12">
    <source>
        <dbReference type="ARBA" id="ARBA00023157"/>
    </source>
</evidence>
<proteinExistence type="inferred from homology"/>
<evidence type="ECO:0000256" key="3">
    <source>
        <dbReference type="ARBA" id="ARBA00005988"/>
    </source>
</evidence>
<evidence type="ECO:0000313" key="18">
    <source>
        <dbReference type="EMBL" id="KAG5680171.1"/>
    </source>
</evidence>
<dbReference type="Gene3D" id="3.40.630.10">
    <property type="entry name" value="Zn peptidases"/>
    <property type="match status" value="1"/>
</dbReference>
<evidence type="ECO:0000256" key="16">
    <source>
        <dbReference type="SAM" id="SignalP"/>
    </source>
</evidence>
<comment type="subcellular location">
    <subcellularLocation>
        <location evidence="2">Secreted</location>
    </subcellularLocation>
</comment>
<keyword evidence="5" id="KW-0121">Carboxypeptidase</keyword>
<evidence type="ECO:0000256" key="14">
    <source>
        <dbReference type="ARBA" id="ARBA00069039"/>
    </source>
</evidence>
<dbReference type="Pfam" id="PF02244">
    <property type="entry name" value="Propep_M14"/>
    <property type="match status" value="1"/>
</dbReference>
<dbReference type="PANTHER" id="PTHR11705:SF153">
    <property type="entry name" value="ZINC CARBOXYPEPTIDASE A 1-LIKE PROTEIN"/>
    <property type="match status" value="1"/>
</dbReference>
<dbReference type="OrthoDB" id="3626597at2759"/>
<keyword evidence="10" id="KW-0862">Zinc</keyword>
<dbReference type="PRINTS" id="PR00765">
    <property type="entry name" value="CRBOXYPTASEA"/>
</dbReference>
<keyword evidence="4" id="KW-0964">Secreted</keyword>
<keyword evidence="7" id="KW-0479">Metal-binding</keyword>
<keyword evidence="12" id="KW-1015">Disulfide bond</keyword>
<dbReference type="SUPFAM" id="SSF53187">
    <property type="entry name" value="Zn-dependent exopeptidases"/>
    <property type="match status" value="1"/>
</dbReference>
<dbReference type="Gene3D" id="3.30.70.340">
    <property type="entry name" value="Metallocarboxypeptidase-like"/>
    <property type="match status" value="1"/>
</dbReference>
<evidence type="ECO:0000256" key="4">
    <source>
        <dbReference type="ARBA" id="ARBA00022525"/>
    </source>
</evidence>
<dbReference type="PROSITE" id="PS52035">
    <property type="entry name" value="PEPTIDASE_M14"/>
    <property type="match status" value="1"/>
</dbReference>
<evidence type="ECO:0000259" key="17">
    <source>
        <dbReference type="PROSITE" id="PS52035"/>
    </source>
</evidence>
<gene>
    <name evidence="18" type="ORF">PVAND_009696</name>
</gene>
<evidence type="ECO:0000256" key="9">
    <source>
        <dbReference type="ARBA" id="ARBA00022801"/>
    </source>
</evidence>
<feature type="chain" id="PRO_5039915953" description="Zinc carboxypeptidase A 1" evidence="16">
    <location>
        <begin position="18"/>
        <end position="421"/>
    </location>
</feature>
<dbReference type="EMBL" id="JADBJN010000001">
    <property type="protein sequence ID" value="KAG5680171.1"/>
    <property type="molecule type" value="Genomic_DNA"/>
</dbReference>
<keyword evidence="9" id="KW-0378">Hydrolase</keyword>
<dbReference type="SMART" id="SM00631">
    <property type="entry name" value="Zn_pept"/>
    <property type="match status" value="1"/>
</dbReference>